<sequence>MKSKLTRKGSALNPAAPVIRIREIDSISEYESEFHHAFMKSRLETDEWAFADKRNLLRELDEFCDVDGMHTPKGPLIVFGVPGSGKSAYLANWINRRKKKFQNWNNGLPEFIFYHAVACTRQGAFVSKLLERILTELKEYFELPKEVPTLEERLSWQFPRYLDAASRKGRIILIVDGVHRLRTSDGDSILKWLPLSFPANVRLVLAATSVPSAPHSPEANGPDLPTMERIKIEAVRRNWHTVYLSPLTDDEKRMILTKFLQRQSHHGASPGLQLFELQVKAIVSVSRTSNPKFLRILLVALSWAAKQGYNIHLVLKEWISAVSNGNLYEAILRAMEVGYAPTHRDTADAMQFLTEHPLDTTFFAAPPASPAKYSTTHAANEHHQVSDACDIMNTDYDSDDDEMATPRNFEEDPQDVTLMFRELSQEMEDATKAGDLDGPREILTSILHTGTSQPTNDDETRELPAKSDAPTSHPKTPGPSQRLERAQARHTMTYPVYVTGGRDVAGLRGLLGKALCVLYVARHGLLVNELKSLVNAMAIAEKEHITGLPDDNEEASDRDLDSLLKESYPKLPALKLAFQESTWATLLSALRTLGFLFLQDIVLFPQCYDALRDLVYWRYIGSPKAEQAYHNWLVRFFICHPPTFRRVEELPWHLTFCRRWHALKEVLVNLPMFQLLFTANYKTELFSYWKTLSEGSVVSGAVAPTTEAAEMCADDKRKANIVTFDVVREYNKSLDDWYHSARPSTKQLLPVLQTMTKFLFEYSVFSQMDLPTFNHPIFDLKELASSGFHFVQQLPHSLAQQSLDPTVHHFYLYQRWIWIQFPWLALGYEIDEGDGKSPPIQASVSIDTNNLTDDPLEPPTPLGATSPAPSATLVPSASTVVLPSNPLKRTASMPNIKKHPRRVSPSAVAISPFKLKAIANASLPTIPTSNAPSTLDIIGPNSPTHLMLKRKTSFMGYKNAPTASFTVQLENTILEDSSLHSSLGRALSQRSPAATNAVRDVDFFADQMVAEGFGLAAHAQDYSKTEYDVKKSCNQQVLLKLQQCHNYLKREATAKNTRLEKLRQTIRDRKHKHALSLQYIHEAEDALHEMTRRMDQVDATMKVVAKQEKTYVKLLKAAEIYPASDHHHLVHVKKEAKLLEMTLRDLRKELESLKYQHHHLCTNELPRLKLECSKNRRLHEAVLDRLVKTKDRMEVDQAKIDELYHVRLGIIDNVKSNALQIKSAETLELEKKLNVQVTAETTASNKASIAKVALNQCQSMCRRIIAATGLSDMGTIHDKFTNREALNHSLDEQALLYEGRLKQIKMSQNELEAQMKGLEHIHKECADPRVLEEEARDAESSLARIQRTHSTQLHCLNEIITGLTNIARLAGITRVSAPKQGLVPARDLWPPYQDKDMRAVTLSQFESVSPEAMCEIIRVCEERMMAIIDKNEHGRGDPDVLYGNKGSVGGDIAGKTALTPRSSSQKKRKVDGLRLLKSVTKRSPDIDEFNGGDVAEADESESPRPLTQSSQDALSPRAHPSLDRDDDGGPGGVITRENIKNAARHKLAVKRKETMGRSAAAIVGLHHDDTASSLA</sequence>
<dbReference type="InterPro" id="IPR041664">
    <property type="entry name" value="AAA_16"/>
</dbReference>
<proteinExistence type="predicted"/>
<keyword evidence="6" id="KW-1185">Reference proteome</keyword>
<evidence type="ECO:0000313" key="6">
    <source>
        <dbReference type="Proteomes" id="UP000243579"/>
    </source>
</evidence>
<protein>
    <recommendedName>
        <fullName evidence="4">Orc1-like AAA ATPase domain-containing protein</fullName>
    </recommendedName>
</protein>
<feature type="region of interest" description="Disordered" evidence="3">
    <location>
        <begin position="447"/>
        <end position="487"/>
    </location>
</feature>
<dbReference type="EMBL" id="JNBR01000104">
    <property type="protein sequence ID" value="OQR97490.1"/>
    <property type="molecule type" value="Genomic_DNA"/>
</dbReference>
<name>A0A1V9ZI51_ACHHY</name>
<feature type="coiled-coil region" evidence="2">
    <location>
        <begin position="1049"/>
        <end position="1100"/>
    </location>
</feature>
<dbReference type="Pfam" id="PF13191">
    <property type="entry name" value="AAA_16"/>
    <property type="match status" value="1"/>
</dbReference>
<feature type="compositionally biased region" description="Polar residues" evidence="3">
    <location>
        <begin position="867"/>
        <end position="876"/>
    </location>
</feature>
<feature type="domain" description="Orc1-like AAA ATPase" evidence="4">
    <location>
        <begin position="55"/>
        <end position="193"/>
    </location>
</feature>
<keyword evidence="1" id="KW-0677">Repeat</keyword>
<organism evidence="5 6">
    <name type="scientific">Achlya hypogyna</name>
    <name type="common">Oomycete</name>
    <name type="synonym">Protoachlya hypogyna</name>
    <dbReference type="NCBI Taxonomy" id="1202772"/>
    <lineage>
        <taxon>Eukaryota</taxon>
        <taxon>Sar</taxon>
        <taxon>Stramenopiles</taxon>
        <taxon>Oomycota</taxon>
        <taxon>Saprolegniomycetes</taxon>
        <taxon>Saprolegniales</taxon>
        <taxon>Achlyaceae</taxon>
        <taxon>Achlya</taxon>
    </lineage>
</organism>
<dbReference type="InterPro" id="IPR051191">
    <property type="entry name" value="DCAF12"/>
</dbReference>
<dbReference type="PANTHER" id="PTHR19860">
    <property type="entry name" value="DDB1- AND CUL4-ASSOCIATED FACTOR 12-RELATED"/>
    <property type="match status" value="1"/>
</dbReference>
<evidence type="ECO:0000313" key="5">
    <source>
        <dbReference type="EMBL" id="OQR97490.1"/>
    </source>
</evidence>
<reference evidence="5 6" key="1">
    <citation type="journal article" date="2014" name="Genome Biol. Evol.">
        <title>The secreted proteins of Achlya hypogyna and Thraustotheca clavata identify the ancestral oomycete secretome and reveal gene acquisitions by horizontal gene transfer.</title>
        <authorList>
            <person name="Misner I."/>
            <person name="Blouin N."/>
            <person name="Leonard G."/>
            <person name="Richards T.A."/>
            <person name="Lane C.E."/>
        </authorList>
    </citation>
    <scope>NUCLEOTIDE SEQUENCE [LARGE SCALE GENOMIC DNA]</scope>
    <source>
        <strain evidence="5 6">ATCC 48635</strain>
    </source>
</reference>
<feature type="compositionally biased region" description="Acidic residues" evidence="3">
    <location>
        <begin position="1486"/>
        <end position="1500"/>
    </location>
</feature>
<evidence type="ECO:0000259" key="4">
    <source>
        <dbReference type="Pfam" id="PF13191"/>
    </source>
</evidence>
<dbReference type="Gene3D" id="3.40.50.300">
    <property type="entry name" value="P-loop containing nucleotide triphosphate hydrolases"/>
    <property type="match status" value="1"/>
</dbReference>
<feature type="compositionally biased region" description="Polar residues" evidence="3">
    <location>
        <begin position="840"/>
        <end position="850"/>
    </location>
</feature>
<dbReference type="PANTHER" id="PTHR19860:SF40">
    <property type="entry name" value="WD40 REPEAT-CONTAINING PROTEIN"/>
    <property type="match status" value="1"/>
</dbReference>
<dbReference type="STRING" id="1202772.A0A1V9ZI51"/>
<dbReference type="OrthoDB" id="5986190at2759"/>
<dbReference type="InterPro" id="IPR027417">
    <property type="entry name" value="P-loop_NTPase"/>
</dbReference>
<dbReference type="SUPFAM" id="SSF52540">
    <property type="entry name" value="P-loop containing nucleoside triphosphate hydrolases"/>
    <property type="match status" value="1"/>
</dbReference>
<feature type="region of interest" description="Disordered" evidence="3">
    <location>
        <begin position="839"/>
        <end position="876"/>
    </location>
</feature>
<dbReference type="GO" id="GO:0080008">
    <property type="term" value="C:Cul4-RING E3 ubiquitin ligase complex"/>
    <property type="evidence" value="ECO:0007669"/>
    <property type="project" value="TreeGrafter"/>
</dbReference>
<gene>
    <name evidence="5" type="ORF">ACHHYP_11003</name>
</gene>
<evidence type="ECO:0000256" key="2">
    <source>
        <dbReference type="SAM" id="Coils"/>
    </source>
</evidence>
<feature type="coiled-coil region" evidence="2">
    <location>
        <begin position="1129"/>
        <end position="1156"/>
    </location>
</feature>
<dbReference type="Proteomes" id="UP000243579">
    <property type="component" value="Unassembled WGS sequence"/>
</dbReference>
<keyword evidence="2" id="KW-0175">Coiled coil</keyword>
<accession>A0A1V9ZI51</accession>
<evidence type="ECO:0000256" key="1">
    <source>
        <dbReference type="ARBA" id="ARBA00022737"/>
    </source>
</evidence>
<evidence type="ECO:0000256" key="3">
    <source>
        <dbReference type="SAM" id="MobiDB-lite"/>
    </source>
</evidence>
<comment type="caution">
    <text evidence="5">The sequence shown here is derived from an EMBL/GenBank/DDBJ whole genome shotgun (WGS) entry which is preliminary data.</text>
</comment>
<feature type="region of interest" description="Disordered" evidence="3">
    <location>
        <begin position="1484"/>
        <end position="1540"/>
    </location>
</feature>